<accession>A0A0K6IUG0</accession>
<dbReference type="OrthoDB" id="14727at2"/>
<evidence type="ECO:0000313" key="3">
    <source>
        <dbReference type="Proteomes" id="UP000182769"/>
    </source>
</evidence>
<organism evidence="2 3">
    <name type="scientific">Marinomonas fungiae</name>
    <dbReference type="NCBI Taxonomy" id="1137284"/>
    <lineage>
        <taxon>Bacteria</taxon>
        <taxon>Pseudomonadati</taxon>
        <taxon>Pseudomonadota</taxon>
        <taxon>Gammaproteobacteria</taxon>
        <taxon>Oceanospirillales</taxon>
        <taxon>Oceanospirillaceae</taxon>
        <taxon>Marinomonas</taxon>
    </lineage>
</organism>
<dbReference type="STRING" id="1137284.GCA_001418205_03757"/>
<protein>
    <submittedName>
        <fullName evidence="2">Uncharacterized conserved protein</fullName>
    </submittedName>
</protein>
<evidence type="ECO:0000256" key="1">
    <source>
        <dbReference type="SAM" id="SignalP"/>
    </source>
</evidence>
<keyword evidence="1" id="KW-0732">Signal</keyword>
<evidence type="ECO:0000313" key="2">
    <source>
        <dbReference type="EMBL" id="CUB06723.1"/>
    </source>
</evidence>
<dbReference type="InterPro" id="IPR007332">
    <property type="entry name" value="DUF411"/>
</dbReference>
<dbReference type="EMBL" id="CYHG01000021">
    <property type="protein sequence ID" value="CUB06723.1"/>
    <property type="molecule type" value="Genomic_DNA"/>
</dbReference>
<dbReference type="Proteomes" id="UP000182769">
    <property type="component" value="Unassembled WGS sequence"/>
</dbReference>
<name>A0A0K6IUG0_9GAMM</name>
<feature type="signal peptide" evidence="1">
    <location>
        <begin position="1"/>
        <end position="22"/>
    </location>
</feature>
<dbReference type="AlphaFoldDB" id="A0A0K6IUG0"/>
<keyword evidence="3" id="KW-1185">Reference proteome</keyword>
<proteinExistence type="predicted"/>
<reference evidence="3" key="1">
    <citation type="submission" date="2015-08" db="EMBL/GenBank/DDBJ databases">
        <authorList>
            <person name="Varghese N."/>
        </authorList>
    </citation>
    <scope>NUCLEOTIDE SEQUENCE [LARGE SCALE GENOMIC DNA]</scope>
    <source>
        <strain evidence="3">JCM 18476</strain>
    </source>
</reference>
<gene>
    <name evidence="2" type="ORF">Ga0061065_12133</name>
</gene>
<dbReference type="RefSeq" id="WP_055464739.1">
    <property type="nucleotide sequence ID" value="NZ_CYHG01000021.1"/>
</dbReference>
<sequence length="161" mass="17180">MKHLLTSALLVLALGNGTAAVAANPAWLESKSEKAYEITVYRSASCGCCKGWISHLKDHNFAVKDVVVDDVNPYKEKLGVPAQGASCHTAEVNGKVIEGHVPAQDIKVLLGSNSDIRLLTVPGMPSGGPGMDMDGARKDAFKVYAVDSGEQVSVFNEYKQY</sequence>
<dbReference type="Pfam" id="PF04214">
    <property type="entry name" value="DUF411"/>
    <property type="match status" value="1"/>
</dbReference>
<feature type="chain" id="PRO_5005505654" evidence="1">
    <location>
        <begin position="23"/>
        <end position="161"/>
    </location>
</feature>